<evidence type="ECO:0000313" key="1">
    <source>
        <dbReference type="EMBL" id="TFK66602.1"/>
    </source>
</evidence>
<protein>
    <submittedName>
        <fullName evidence="1">Uncharacterized protein</fullName>
    </submittedName>
</protein>
<gene>
    <name evidence="1" type="ORF">BDN72DRAFT_823190</name>
</gene>
<evidence type="ECO:0000313" key="2">
    <source>
        <dbReference type="Proteomes" id="UP000308600"/>
    </source>
</evidence>
<proteinExistence type="predicted"/>
<accession>A0ACD3AM77</accession>
<dbReference type="Proteomes" id="UP000308600">
    <property type="component" value="Unassembled WGS sequence"/>
</dbReference>
<dbReference type="EMBL" id="ML208400">
    <property type="protein sequence ID" value="TFK66602.1"/>
    <property type="molecule type" value="Genomic_DNA"/>
</dbReference>
<sequence>MDCKNCELKKRNFTCNICVRKLIRHSQAQIRQVTADRDEQVLKASKHLDFVEEPRTRRAQLGLHQRRVDDVMVALTKLRKDNDRKRDRLRKLREDLASRRRTLSAARLSHVPLSTLPSREAQELRSLASAIARARYELVQELVDVFTVVEVGGRPPVGGKAGSKGEWTIGGLILPVPGDMRRYPPDHINAVITHTLQFLSLLTFYLGVKLPFEMTWTGEKLGVGQPFIGAGKGGESGGWAKWYKKHPLHVSANAALVSLPEEDPSTSRTRRTSLSGAIPVSSESYIEAEITPQPQASFTTALAMLLYNVCYLAYTQNVDIQLSQAGDILSNLWSVCCSSELGRHSHETTPYLSPPTPVTFGLDFAQLLQATTSNPASRPGRRSTKPSRRSTDDPQTSAAHRKQATIVEIDEDGWDLVEGGEDSFS</sequence>
<organism evidence="1 2">
    <name type="scientific">Pluteus cervinus</name>
    <dbReference type="NCBI Taxonomy" id="181527"/>
    <lineage>
        <taxon>Eukaryota</taxon>
        <taxon>Fungi</taxon>
        <taxon>Dikarya</taxon>
        <taxon>Basidiomycota</taxon>
        <taxon>Agaricomycotina</taxon>
        <taxon>Agaricomycetes</taxon>
        <taxon>Agaricomycetidae</taxon>
        <taxon>Agaricales</taxon>
        <taxon>Pluteineae</taxon>
        <taxon>Pluteaceae</taxon>
        <taxon>Pluteus</taxon>
    </lineage>
</organism>
<keyword evidence="2" id="KW-1185">Reference proteome</keyword>
<reference evidence="1 2" key="1">
    <citation type="journal article" date="2019" name="Nat. Ecol. Evol.">
        <title>Megaphylogeny resolves global patterns of mushroom evolution.</title>
        <authorList>
            <person name="Varga T."/>
            <person name="Krizsan K."/>
            <person name="Foldi C."/>
            <person name="Dima B."/>
            <person name="Sanchez-Garcia M."/>
            <person name="Sanchez-Ramirez S."/>
            <person name="Szollosi G.J."/>
            <person name="Szarkandi J.G."/>
            <person name="Papp V."/>
            <person name="Albert L."/>
            <person name="Andreopoulos W."/>
            <person name="Angelini C."/>
            <person name="Antonin V."/>
            <person name="Barry K.W."/>
            <person name="Bougher N.L."/>
            <person name="Buchanan P."/>
            <person name="Buyck B."/>
            <person name="Bense V."/>
            <person name="Catcheside P."/>
            <person name="Chovatia M."/>
            <person name="Cooper J."/>
            <person name="Damon W."/>
            <person name="Desjardin D."/>
            <person name="Finy P."/>
            <person name="Geml J."/>
            <person name="Haridas S."/>
            <person name="Hughes K."/>
            <person name="Justo A."/>
            <person name="Karasinski D."/>
            <person name="Kautmanova I."/>
            <person name="Kiss B."/>
            <person name="Kocsube S."/>
            <person name="Kotiranta H."/>
            <person name="LaButti K.M."/>
            <person name="Lechner B.E."/>
            <person name="Liimatainen K."/>
            <person name="Lipzen A."/>
            <person name="Lukacs Z."/>
            <person name="Mihaltcheva S."/>
            <person name="Morgado L.N."/>
            <person name="Niskanen T."/>
            <person name="Noordeloos M.E."/>
            <person name="Ohm R.A."/>
            <person name="Ortiz-Santana B."/>
            <person name="Ovrebo C."/>
            <person name="Racz N."/>
            <person name="Riley R."/>
            <person name="Savchenko A."/>
            <person name="Shiryaev A."/>
            <person name="Soop K."/>
            <person name="Spirin V."/>
            <person name="Szebenyi C."/>
            <person name="Tomsovsky M."/>
            <person name="Tulloss R.E."/>
            <person name="Uehling J."/>
            <person name="Grigoriev I.V."/>
            <person name="Vagvolgyi C."/>
            <person name="Papp T."/>
            <person name="Martin F.M."/>
            <person name="Miettinen O."/>
            <person name="Hibbett D.S."/>
            <person name="Nagy L.G."/>
        </authorList>
    </citation>
    <scope>NUCLEOTIDE SEQUENCE [LARGE SCALE GENOMIC DNA]</scope>
    <source>
        <strain evidence="1 2">NL-1719</strain>
    </source>
</reference>
<name>A0ACD3AM77_9AGAR</name>